<dbReference type="Proteomes" id="UP000223968">
    <property type="component" value="Unassembled WGS sequence"/>
</dbReference>
<keyword evidence="3" id="KW-1185">Reference proteome</keyword>
<proteinExistence type="predicted"/>
<dbReference type="InterPro" id="IPR029068">
    <property type="entry name" value="Glyas_Bleomycin-R_OHBP_Dase"/>
</dbReference>
<evidence type="ECO:0000259" key="1">
    <source>
        <dbReference type="PROSITE" id="PS51819"/>
    </source>
</evidence>
<dbReference type="OrthoDB" id="4181370at2759"/>
<dbReference type="PANTHER" id="PTHR36503">
    <property type="entry name" value="BLR2520 PROTEIN"/>
    <property type="match status" value="1"/>
</dbReference>
<name>A0A2B7XYB7_9EURO</name>
<dbReference type="PANTHER" id="PTHR36503:SF2">
    <property type="entry name" value="BLR2408 PROTEIN"/>
    <property type="match status" value="1"/>
</dbReference>
<reference evidence="2 3" key="1">
    <citation type="submission" date="2017-10" db="EMBL/GenBank/DDBJ databases">
        <title>Comparative genomics in systemic dimorphic fungi from Ajellomycetaceae.</title>
        <authorList>
            <person name="Munoz J.F."/>
            <person name="Mcewen J.G."/>
            <person name="Clay O.K."/>
            <person name="Cuomo C.A."/>
        </authorList>
    </citation>
    <scope>NUCLEOTIDE SEQUENCE [LARGE SCALE GENOMIC DNA]</scope>
    <source>
        <strain evidence="2 3">UAMH5409</strain>
    </source>
</reference>
<dbReference type="EMBL" id="PDNB01000039">
    <property type="protein sequence ID" value="PGH14020.1"/>
    <property type="molecule type" value="Genomic_DNA"/>
</dbReference>
<dbReference type="AlphaFoldDB" id="A0A2B7XYB7"/>
<feature type="domain" description="VOC" evidence="1">
    <location>
        <begin position="6"/>
        <end position="136"/>
    </location>
</feature>
<dbReference type="Gene3D" id="3.10.180.10">
    <property type="entry name" value="2,3-Dihydroxybiphenyl 1,2-Dioxygenase, domain 1"/>
    <property type="match status" value="1"/>
</dbReference>
<comment type="caution">
    <text evidence="2">The sequence shown here is derived from an EMBL/GenBank/DDBJ whole genome shotgun (WGS) entry which is preliminary data.</text>
</comment>
<dbReference type="SUPFAM" id="SSF54593">
    <property type="entry name" value="Glyoxalase/Bleomycin resistance protein/Dihydroxybiphenyl dioxygenase"/>
    <property type="match status" value="1"/>
</dbReference>
<sequence length="150" mass="16225">MASQKRSFMISLPTTDITAAIRFGTALGFKPNQAPEDTTVHFECNESFGIFYSTHPVFGKWLPSGREVVSAKTANEVVLTVSVSSKEEVDALVERGIEAGGKRGPNMVPEGGSGCGYIYSRSVEDPDGHLFEIIHHTSCGPEDDSKEDDN</sequence>
<dbReference type="InterPro" id="IPR037523">
    <property type="entry name" value="VOC_core"/>
</dbReference>
<protein>
    <recommendedName>
        <fullName evidence="1">VOC domain-containing protein</fullName>
    </recommendedName>
</protein>
<accession>A0A2B7XYB7</accession>
<evidence type="ECO:0000313" key="3">
    <source>
        <dbReference type="Proteomes" id="UP000223968"/>
    </source>
</evidence>
<organism evidence="2 3">
    <name type="scientific">Helicocarpus griseus UAMH5409</name>
    <dbReference type="NCBI Taxonomy" id="1447875"/>
    <lineage>
        <taxon>Eukaryota</taxon>
        <taxon>Fungi</taxon>
        <taxon>Dikarya</taxon>
        <taxon>Ascomycota</taxon>
        <taxon>Pezizomycotina</taxon>
        <taxon>Eurotiomycetes</taxon>
        <taxon>Eurotiomycetidae</taxon>
        <taxon>Onygenales</taxon>
        <taxon>Ajellomycetaceae</taxon>
        <taxon>Helicocarpus</taxon>
    </lineage>
</organism>
<evidence type="ECO:0000313" key="2">
    <source>
        <dbReference type="EMBL" id="PGH14020.1"/>
    </source>
</evidence>
<dbReference type="PROSITE" id="PS51819">
    <property type="entry name" value="VOC"/>
    <property type="match status" value="1"/>
</dbReference>
<gene>
    <name evidence="2" type="ORF">AJ79_03289</name>
</gene>